<comment type="function">
    <text evidence="2">Catalyzes the addition of meso-diaminopimelic acid to the nucleotide precursor UDP-N-acetylmuramoyl-L-alanyl-D-glutamate (UMAG) in the biosynthesis of bacterial cell-wall peptidoglycan.</text>
</comment>
<evidence type="ECO:0000259" key="4">
    <source>
        <dbReference type="Pfam" id="PF02875"/>
    </source>
</evidence>
<dbReference type="Gene3D" id="3.90.190.20">
    <property type="entry name" value="Mur ligase, C-terminal domain"/>
    <property type="match status" value="1"/>
</dbReference>
<dbReference type="InterPro" id="IPR013221">
    <property type="entry name" value="Mur_ligase_cen"/>
</dbReference>
<comment type="caution">
    <text evidence="2">Lacks conserved residue(s) required for the propagation of feature annotation.</text>
</comment>
<dbReference type="SUPFAM" id="SSF63418">
    <property type="entry name" value="MurE/MurF N-terminal domain"/>
    <property type="match status" value="1"/>
</dbReference>
<dbReference type="SUPFAM" id="SSF53244">
    <property type="entry name" value="MurD-like peptide ligases, peptide-binding domain"/>
    <property type="match status" value="1"/>
</dbReference>
<dbReference type="PANTHER" id="PTHR23135:SF4">
    <property type="entry name" value="UDP-N-ACETYLMURAMOYL-L-ALANYL-D-GLUTAMATE--2,6-DIAMINOPIMELATE LIGASE MURE HOMOLOG, CHLOROPLASTIC"/>
    <property type="match status" value="1"/>
</dbReference>
<keyword evidence="2" id="KW-0460">Magnesium</keyword>
<keyword evidence="2 3" id="KW-0573">Peptidoglycan synthesis</keyword>
<dbReference type="GO" id="GO:0071555">
    <property type="term" value="P:cell wall organization"/>
    <property type="evidence" value="ECO:0007669"/>
    <property type="project" value="UniProtKB-KW"/>
</dbReference>
<keyword evidence="2" id="KW-0067">ATP-binding</keyword>
<dbReference type="GO" id="GO:0009252">
    <property type="term" value="P:peptidoglycan biosynthetic process"/>
    <property type="evidence" value="ECO:0007669"/>
    <property type="project" value="UniProtKB-UniRule"/>
</dbReference>
<feature type="binding site" evidence="2">
    <location>
        <position position="481"/>
    </location>
    <ligand>
        <name>meso-2,6-diaminopimelate</name>
        <dbReference type="ChEBI" id="CHEBI:57791"/>
    </ligand>
</feature>
<dbReference type="UniPathway" id="UPA00219"/>
<dbReference type="STRING" id="1817813.A2008_05505"/>
<dbReference type="GO" id="GO:0000287">
    <property type="term" value="F:magnesium ion binding"/>
    <property type="evidence" value="ECO:0007669"/>
    <property type="project" value="UniProtKB-UniRule"/>
</dbReference>
<gene>
    <name evidence="2" type="primary">murE</name>
    <name evidence="6" type="ORF">A2008_05505</name>
</gene>
<comment type="catalytic activity">
    <reaction evidence="2">
        <text>UDP-N-acetyl-alpha-D-muramoyl-L-alanyl-D-glutamate + meso-2,6-diaminopimelate + ATP = UDP-N-acetyl-alpha-D-muramoyl-L-alanyl-gamma-D-glutamyl-meso-2,6-diaminopimelate + ADP + phosphate + H(+)</text>
        <dbReference type="Rhea" id="RHEA:23676"/>
        <dbReference type="ChEBI" id="CHEBI:15378"/>
        <dbReference type="ChEBI" id="CHEBI:30616"/>
        <dbReference type="ChEBI" id="CHEBI:43474"/>
        <dbReference type="ChEBI" id="CHEBI:57791"/>
        <dbReference type="ChEBI" id="CHEBI:83900"/>
        <dbReference type="ChEBI" id="CHEBI:83905"/>
        <dbReference type="ChEBI" id="CHEBI:456216"/>
        <dbReference type="EC" id="6.3.2.13"/>
    </reaction>
</comment>
<dbReference type="Pfam" id="PF02875">
    <property type="entry name" value="Mur_ligase_C"/>
    <property type="match status" value="1"/>
</dbReference>
<comment type="caution">
    <text evidence="6">The sequence shown here is derived from an EMBL/GenBank/DDBJ whole genome shotgun (WGS) entry which is preliminary data.</text>
</comment>
<feature type="domain" description="Mur ligase central" evidence="5">
    <location>
        <begin position="116"/>
        <end position="330"/>
    </location>
</feature>
<keyword evidence="2" id="KW-0963">Cytoplasm</keyword>
<keyword evidence="2 3" id="KW-0133">Cell shape</keyword>
<feature type="binding site" evidence="2">
    <location>
        <position position="159"/>
    </location>
    <ligand>
        <name>UDP-N-acetyl-alpha-D-muramoyl-L-alanyl-D-glutamate</name>
        <dbReference type="ChEBI" id="CHEBI:83900"/>
    </ligand>
</feature>
<feature type="binding site" evidence="2">
    <location>
        <position position="187"/>
    </location>
    <ligand>
        <name>UDP-N-acetyl-alpha-D-muramoyl-L-alanyl-D-glutamate</name>
        <dbReference type="ChEBI" id="CHEBI:83900"/>
    </ligand>
</feature>
<evidence type="ECO:0000256" key="3">
    <source>
        <dbReference type="RuleBase" id="RU004135"/>
    </source>
</evidence>
<evidence type="ECO:0000313" key="6">
    <source>
        <dbReference type="EMBL" id="OGM04674.1"/>
    </source>
</evidence>
<comment type="subcellular location">
    <subcellularLocation>
        <location evidence="2 3">Cytoplasm</location>
    </subcellularLocation>
</comment>
<dbReference type="Pfam" id="PF08245">
    <property type="entry name" value="Mur_ligase_M"/>
    <property type="match status" value="1"/>
</dbReference>
<dbReference type="PANTHER" id="PTHR23135">
    <property type="entry name" value="MUR LIGASE FAMILY MEMBER"/>
    <property type="match status" value="1"/>
</dbReference>
<dbReference type="NCBIfam" id="TIGR01085">
    <property type="entry name" value="murE"/>
    <property type="match status" value="1"/>
</dbReference>
<dbReference type="HAMAP" id="MF_00208">
    <property type="entry name" value="MurE"/>
    <property type="match status" value="1"/>
</dbReference>
<keyword evidence="2 3" id="KW-0132">Cell division</keyword>
<feature type="binding site" evidence="2">
    <location>
        <begin position="118"/>
        <end position="124"/>
    </location>
    <ligand>
        <name>ATP</name>
        <dbReference type="ChEBI" id="CHEBI:30616"/>
    </ligand>
</feature>
<evidence type="ECO:0000259" key="5">
    <source>
        <dbReference type="Pfam" id="PF08245"/>
    </source>
</evidence>
<keyword evidence="2 3" id="KW-0961">Cell wall biogenesis/degradation</keyword>
<feature type="short sequence motif" description="Meso-diaminopimelate recognition motif" evidence="2">
    <location>
        <begin position="429"/>
        <end position="432"/>
    </location>
</feature>
<dbReference type="InterPro" id="IPR005761">
    <property type="entry name" value="UDP-N-AcMur-Glu-dNH2Pim_ligase"/>
</dbReference>
<feature type="binding site" evidence="2">
    <location>
        <position position="195"/>
    </location>
    <ligand>
        <name>UDP-N-acetyl-alpha-D-muramoyl-L-alanyl-D-glutamate</name>
        <dbReference type="ChEBI" id="CHEBI:83900"/>
    </ligand>
</feature>
<organism evidence="6 7">
    <name type="scientific">Candidatus Wallbacteria bacterium GWC2_49_35</name>
    <dbReference type="NCBI Taxonomy" id="1817813"/>
    <lineage>
        <taxon>Bacteria</taxon>
        <taxon>Candidatus Walliibacteriota</taxon>
    </lineage>
</organism>
<comment type="similarity">
    <text evidence="1 2">Belongs to the MurCDEF family. MurE subfamily.</text>
</comment>
<dbReference type="Proteomes" id="UP000178735">
    <property type="component" value="Unassembled WGS sequence"/>
</dbReference>
<comment type="pathway">
    <text evidence="2 3">Cell wall biogenesis; peptidoglycan biosynthesis.</text>
</comment>
<name>A0A1F7WPA0_9BACT</name>
<keyword evidence="2" id="KW-0436">Ligase</keyword>
<dbReference type="Gene3D" id="3.40.1390.10">
    <property type="entry name" value="MurE/MurF, N-terminal domain"/>
    <property type="match status" value="1"/>
</dbReference>
<reference evidence="6 7" key="1">
    <citation type="journal article" date="2016" name="Nat. Commun.">
        <title>Thousands of microbial genomes shed light on interconnected biogeochemical processes in an aquifer system.</title>
        <authorList>
            <person name="Anantharaman K."/>
            <person name="Brown C.T."/>
            <person name="Hug L.A."/>
            <person name="Sharon I."/>
            <person name="Castelle C.J."/>
            <person name="Probst A.J."/>
            <person name="Thomas B.C."/>
            <person name="Singh A."/>
            <person name="Wilkins M.J."/>
            <person name="Karaoz U."/>
            <person name="Brodie E.L."/>
            <person name="Williams K.H."/>
            <person name="Hubbard S.S."/>
            <person name="Banfield J.F."/>
        </authorList>
    </citation>
    <scope>NUCLEOTIDE SEQUENCE [LARGE SCALE GENOMIC DNA]</scope>
</reference>
<feature type="binding site" evidence="2">
    <location>
        <begin position="429"/>
        <end position="432"/>
    </location>
    <ligand>
        <name>meso-2,6-diaminopimelate</name>
        <dbReference type="ChEBI" id="CHEBI:57791"/>
    </ligand>
</feature>
<dbReference type="InterPro" id="IPR004101">
    <property type="entry name" value="Mur_ligase_C"/>
</dbReference>
<feature type="domain" description="Mur ligase C-terminal" evidence="4">
    <location>
        <begin position="353"/>
        <end position="483"/>
    </location>
</feature>
<dbReference type="AlphaFoldDB" id="A0A1F7WPA0"/>
<feature type="binding site" evidence="2">
    <location>
        <position position="485"/>
    </location>
    <ligand>
        <name>meso-2,6-diaminopimelate</name>
        <dbReference type="ChEBI" id="CHEBI:57791"/>
    </ligand>
</feature>
<feature type="binding site" evidence="2">
    <location>
        <position position="405"/>
    </location>
    <ligand>
        <name>meso-2,6-diaminopimelate</name>
        <dbReference type="ChEBI" id="CHEBI:57791"/>
    </ligand>
</feature>
<accession>A0A1F7WPA0</accession>
<dbReference type="SUPFAM" id="SSF53623">
    <property type="entry name" value="MurD-like peptide ligases, catalytic domain"/>
    <property type="match status" value="1"/>
</dbReference>
<dbReference type="GO" id="GO:0005524">
    <property type="term" value="F:ATP binding"/>
    <property type="evidence" value="ECO:0007669"/>
    <property type="project" value="UniProtKB-UniRule"/>
</dbReference>
<evidence type="ECO:0000256" key="2">
    <source>
        <dbReference type="HAMAP-Rule" id="MF_00208"/>
    </source>
</evidence>
<dbReference type="InterPro" id="IPR036615">
    <property type="entry name" value="Mur_ligase_C_dom_sf"/>
</dbReference>
<dbReference type="EMBL" id="MGFH01000138">
    <property type="protein sequence ID" value="OGM04674.1"/>
    <property type="molecule type" value="Genomic_DNA"/>
</dbReference>
<dbReference type="NCBIfam" id="NF001126">
    <property type="entry name" value="PRK00139.1-4"/>
    <property type="match status" value="1"/>
</dbReference>
<evidence type="ECO:0000256" key="1">
    <source>
        <dbReference type="ARBA" id="ARBA00005898"/>
    </source>
</evidence>
<comment type="PTM">
    <text evidence="2">Carboxylation is probably crucial for Mg(2+) binding and, consequently, for the gamma-phosphate positioning of ATP.</text>
</comment>
<sequence length="514" mass="57158">MSMLLGEIIKYCDSCEIINYKSERDDGLIIRNIVNDTRKVEENSLFIASHGGNFDSHKNIEKVIEEGAAALIVERRIDLSRVEIPVILTRSSFELTKKLAAPFFAHPSRKLNLLGITGTNGKTTTSYFARSVLAQKYSDCGLIGTIKYIIGCEEVEAPNTSPEPLFFQQMLARMVDYGLKSAVMEVSSHAIKLGRIENTEFDTLIFTNLSKEHTEFHQDMNDYFKTKASLFVKMFDPRFRHYKRFPKTAIVNIDDTYGRILANELKKISGARVFTFSLKKNSGADMTADIIAIRMNGADFYINYKKTKIPVELKLTGVFNVYNALAAAASGVCSGLTLYEIKAGLEYLTSVPGRFELVEAPGVNAGFSVFVDFAHTPESFINVIALARELNPARIITVFGCGGDRSREKRPMMGYNAATASDHTIITSDNPRGEDPMQIINDIVPGAQKSEKPFNIIADREEAIGKAVAMAKEGDIVLVLGKGHEKYQIVGSEKKHFDDCSTALKYLKELKNSQ</sequence>
<dbReference type="GO" id="GO:0051301">
    <property type="term" value="P:cell division"/>
    <property type="evidence" value="ECO:0007669"/>
    <property type="project" value="UniProtKB-KW"/>
</dbReference>
<dbReference type="Gene3D" id="3.40.1190.10">
    <property type="entry name" value="Mur-like, catalytic domain"/>
    <property type="match status" value="1"/>
</dbReference>
<feature type="modified residue" description="N6-carboxylysine" evidence="2">
    <location>
        <position position="227"/>
    </location>
</feature>
<dbReference type="GO" id="GO:0008360">
    <property type="term" value="P:regulation of cell shape"/>
    <property type="evidence" value="ECO:0007669"/>
    <property type="project" value="UniProtKB-KW"/>
</dbReference>
<dbReference type="InterPro" id="IPR036565">
    <property type="entry name" value="Mur-like_cat_sf"/>
</dbReference>
<comment type="cofactor">
    <cofactor evidence="2">
        <name>Mg(2+)</name>
        <dbReference type="ChEBI" id="CHEBI:18420"/>
    </cofactor>
</comment>
<proteinExistence type="inferred from homology"/>
<dbReference type="InterPro" id="IPR035911">
    <property type="entry name" value="MurE/MurF_N"/>
</dbReference>
<keyword evidence="2" id="KW-0547">Nucleotide-binding</keyword>
<keyword evidence="2 3" id="KW-0131">Cell cycle</keyword>
<protein>
    <recommendedName>
        <fullName evidence="2">UDP-N-acetylmuramoyl-L-alanyl-D-glutamate--2,6-diaminopimelate ligase</fullName>
        <ecNumber evidence="2">6.3.2.13</ecNumber>
    </recommendedName>
    <alternativeName>
        <fullName evidence="2">Meso-A2pm-adding enzyme</fullName>
    </alternativeName>
    <alternativeName>
        <fullName evidence="2">Meso-diaminopimelate-adding enzyme</fullName>
    </alternativeName>
    <alternativeName>
        <fullName evidence="2">UDP-MurNAc-L-Ala-D-Glu:meso-diaminopimelate ligase</fullName>
    </alternativeName>
    <alternativeName>
        <fullName evidence="2">UDP-MurNAc-tripeptide synthetase</fullName>
    </alternativeName>
    <alternativeName>
        <fullName evidence="2">UDP-N-acetylmuramyl-tripeptide synthetase</fullName>
    </alternativeName>
</protein>
<dbReference type="GO" id="GO:0008765">
    <property type="term" value="F:UDP-N-acetylmuramoylalanyl-D-glutamate-2,6-diaminopimelate ligase activity"/>
    <property type="evidence" value="ECO:0007669"/>
    <property type="project" value="UniProtKB-UniRule"/>
</dbReference>
<evidence type="ECO:0000313" key="7">
    <source>
        <dbReference type="Proteomes" id="UP000178735"/>
    </source>
</evidence>
<dbReference type="GO" id="GO:0005737">
    <property type="term" value="C:cytoplasm"/>
    <property type="evidence" value="ECO:0007669"/>
    <property type="project" value="UniProtKB-SubCell"/>
</dbReference>
<dbReference type="EC" id="6.3.2.13" evidence="2"/>
<feature type="binding site" evidence="2">
    <location>
        <position position="37"/>
    </location>
    <ligand>
        <name>UDP-N-acetyl-alpha-D-muramoyl-L-alanyl-D-glutamate</name>
        <dbReference type="ChEBI" id="CHEBI:83900"/>
    </ligand>
</feature>